<name>A0ABM0GXM2_SACKO</name>
<dbReference type="PANTHER" id="PTHR15907">
    <property type="entry name" value="DUF614 FAMILY PROTEIN-RELATED"/>
    <property type="match status" value="1"/>
</dbReference>
<dbReference type="NCBIfam" id="TIGR01571">
    <property type="entry name" value="A_thal_Cys_rich"/>
    <property type="match status" value="1"/>
</dbReference>
<accession>A0ABM0GXM2</accession>
<dbReference type="Pfam" id="PF04749">
    <property type="entry name" value="PLAC8"/>
    <property type="match status" value="1"/>
</dbReference>
<proteinExistence type="inferred from homology"/>
<dbReference type="GeneID" id="100378782"/>
<organism evidence="2 3">
    <name type="scientific">Saccoglossus kowalevskii</name>
    <name type="common">Acorn worm</name>
    <dbReference type="NCBI Taxonomy" id="10224"/>
    <lineage>
        <taxon>Eukaryota</taxon>
        <taxon>Metazoa</taxon>
        <taxon>Hemichordata</taxon>
        <taxon>Enteropneusta</taxon>
        <taxon>Harrimaniidae</taxon>
        <taxon>Saccoglossus</taxon>
    </lineage>
</organism>
<sequence>MPNEYNNGLFSCFNNLGLCVVTYFAPCYTQGKVAEAVGDDCLLCGLSVFVPLLDIWARASIRGKVREQKGIEGGFIGDLCLACWCYPCSLMQDAQEMNIPSPFGSSMART</sequence>
<evidence type="ECO:0000256" key="1">
    <source>
        <dbReference type="ARBA" id="ARBA00009024"/>
    </source>
</evidence>
<reference evidence="3" key="1">
    <citation type="submission" date="2025-08" db="UniProtKB">
        <authorList>
            <consortium name="RefSeq"/>
        </authorList>
    </citation>
    <scope>IDENTIFICATION</scope>
    <source>
        <tissue evidence="3">Testes</tissue>
    </source>
</reference>
<protein>
    <submittedName>
        <fullName evidence="3">Cell number regulator 10-like</fullName>
    </submittedName>
</protein>
<evidence type="ECO:0000313" key="3">
    <source>
        <dbReference type="RefSeq" id="XP_002739625.1"/>
    </source>
</evidence>
<comment type="similarity">
    <text evidence="1">Belongs to the cornifelin family.</text>
</comment>
<gene>
    <name evidence="3" type="primary">LOC100378782</name>
</gene>
<dbReference type="Proteomes" id="UP000694865">
    <property type="component" value="Unplaced"/>
</dbReference>
<dbReference type="RefSeq" id="XP_002739625.1">
    <property type="nucleotide sequence ID" value="XM_002739579.2"/>
</dbReference>
<evidence type="ECO:0000313" key="2">
    <source>
        <dbReference type="Proteomes" id="UP000694865"/>
    </source>
</evidence>
<keyword evidence="2" id="KW-1185">Reference proteome</keyword>
<dbReference type="InterPro" id="IPR006461">
    <property type="entry name" value="PLAC_motif_containing"/>
</dbReference>